<accession>A0ABY8QLE5</accession>
<dbReference type="InterPro" id="IPR036465">
    <property type="entry name" value="vWFA_dom_sf"/>
</dbReference>
<evidence type="ECO:0000313" key="1">
    <source>
        <dbReference type="EMBL" id="WGW05437.1"/>
    </source>
</evidence>
<dbReference type="RefSeq" id="WP_282302061.1">
    <property type="nucleotide sequence ID" value="NZ_CP124616.1"/>
</dbReference>
<dbReference type="Pfam" id="PF06707">
    <property type="entry name" value="DUF1194"/>
    <property type="match status" value="1"/>
</dbReference>
<name>A0ABY8QLE5_9RHOB</name>
<reference evidence="1 2" key="1">
    <citation type="submission" date="2023-05" db="EMBL/GenBank/DDBJ databases">
        <title>YMD87, complete Genome.</title>
        <authorList>
            <person name="Zhang J."/>
            <person name="Xu X."/>
        </authorList>
    </citation>
    <scope>NUCLEOTIDE SEQUENCE [LARGE SCALE GENOMIC DNA]</scope>
    <source>
        <strain evidence="1 2">YMD87</strain>
    </source>
</reference>
<dbReference type="Proteomes" id="UP001241605">
    <property type="component" value="Chromosome"/>
</dbReference>
<dbReference type="SUPFAM" id="SSF53300">
    <property type="entry name" value="vWA-like"/>
    <property type="match status" value="1"/>
</dbReference>
<gene>
    <name evidence="1" type="ORF">QF118_07785</name>
</gene>
<proteinExistence type="predicted"/>
<protein>
    <submittedName>
        <fullName evidence="1">DUF1194 domain-containing protein</fullName>
    </submittedName>
</protein>
<dbReference type="EMBL" id="CP124616">
    <property type="protein sequence ID" value="WGW05437.1"/>
    <property type="molecule type" value="Genomic_DNA"/>
</dbReference>
<keyword evidence="2" id="KW-1185">Reference proteome</keyword>
<dbReference type="Gene3D" id="3.40.50.410">
    <property type="entry name" value="von Willebrand factor, type A domain"/>
    <property type="match status" value="1"/>
</dbReference>
<organism evidence="1 2">
    <name type="scientific">Tropicibacter oceani</name>
    <dbReference type="NCBI Taxonomy" id="3058420"/>
    <lineage>
        <taxon>Bacteria</taxon>
        <taxon>Pseudomonadati</taxon>
        <taxon>Pseudomonadota</taxon>
        <taxon>Alphaproteobacteria</taxon>
        <taxon>Rhodobacterales</taxon>
        <taxon>Roseobacteraceae</taxon>
        <taxon>Tropicibacter</taxon>
    </lineage>
</organism>
<evidence type="ECO:0000313" key="2">
    <source>
        <dbReference type="Proteomes" id="UP001241605"/>
    </source>
</evidence>
<dbReference type="InterPro" id="IPR010607">
    <property type="entry name" value="DUF1194"/>
</dbReference>
<sequence length="243" mass="25758">MAVDAEHGPLVRLVRLLAVLCLLPGVAGAQSHCRLALLLALDVSSSVDAAEYALQRDGTAAALTAPDVMQAILQGGGGAVALGVYEWSGRRQSSVVLDWTVLRSEADVLAAAERLRGARRSFTRFPTALGYALGYGATMMGRAPQCDRRVIDVSGDGITNDGFGPELAYRHFPFDGVTVNGLAVLGADPDVLDHYEFFLQHGPGAFVETAEGYAGFQRAMERKLYREIEDRVVGGLPGGRGPG</sequence>